<dbReference type="NCBIfam" id="NF006006">
    <property type="entry name" value="PRK08137.1"/>
    <property type="match status" value="1"/>
</dbReference>
<reference evidence="3 4" key="1">
    <citation type="submission" date="2020-02" db="EMBL/GenBank/DDBJ databases">
        <authorList>
            <person name="Zhang X.-Y."/>
        </authorList>
    </citation>
    <scope>NUCLEOTIDE SEQUENCE [LARGE SCALE GENOMIC DNA]</scope>
    <source>
        <strain evidence="3 4">C33</strain>
    </source>
</reference>
<dbReference type="InterPro" id="IPR036928">
    <property type="entry name" value="AS_sf"/>
</dbReference>
<name>A0A845UVD8_9GAMM</name>
<dbReference type="InterPro" id="IPR023631">
    <property type="entry name" value="Amidase_dom"/>
</dbReference>
<accession>A0A845UVD8</accession>
<evidence type="ECO:0000313" key="3">
    <source>
        <dbReference type="EMBL" id="NDY94172.1"/>
    </source>
</evidence>
<feature type="signal peptide" evidence="1">
    <location>
        <begin position="1"/>
        <end position="25"/>
    </location>
</feature>
<keyword evidence="1" id="KW-0732">Signal</keyword>
<evidence type="ECO:0000256" key="1">
    <source>
        <dbReference type="SAM" id="SignalP"/>
    </source>
</evidence>
<keyword evidence="3" id="KW-0378">Hydrolase</keyword>
<keyword evidence="4" id="KW-1185">Reference proteome</keyword>
<feature type="chain" id="PRO_5032328282" evidence="1">
    <location>
        <begin position="26"/>
        <end position="522"/>
    </location>
</feature>
<dbReference type="RefSeq" id="WP_164208810.1">
    <property type="nucleotide sequence ID" value="NZ_JAAGSC010000023.1"/>
</dbReference>
<organism evidence="3 4">
    <name type="scientific">Wenzhouxiangella limi</name>
    <dbReference type="NCBI Taxonomy" id="2707351"/>
    <lineage>
        <taxon>Bacteria</taxon>
        <taxon>Pseudomonadati</taxon>
        <taxon>Pseudomonadota</taxon>
        <taxon>Gammaproteobacteria</taxon>
        <taxon>Chromatiales</taxon>
        <taxon>Wenzhouxiangellaceae</taxon>
        <taxon>Wenzhouxiangella</taxon>
    </lineage>
</organism>
<sequence length="522" mass="55281">MNLKPSHRKALIGFVVLMICAAAGAQTPWHEQPIDELHQQLVGRQISAEALTAHFLDRIDTLDAELASVLALDPTALDQARALDEHLAGGGEPGPLHGIPILLKDNIETRDQPTSAGSLALSSNHTGRDAPLVARLRAAGAVILGKTNLSEWANFRGERSSSGWSALGGQTRNPYDLTRTPCGSSAGSGAAVAAGFAPVAIGTETNGSIVCPASANGNAGIKPTVGLVSRTHIVPISHSQDTAGPMAMDLADATRVLAASMGVDPADEATSQRPDWRAEDLLAALDNASLEGLRIGVMRGLSDFHPDVNQAYDQAVAQLREAGAEIIDEVSLEWPDGFWDDTYTVLLHEFRHALNAYLGDLPDTDLSQLDLAALIEFNQQHAELELPWFGQEHFERAEETSGIESEEYLEALARVHAATRADGIDRLLAEHEVDLLISPSGGPAWKIDWINGDHFGGGSSTPAAVSGYPAVTVPMGLVHGLPVGLSFFAGRYSEPTLIRAARAFELQRGAVARPSARPGGTP</sequence>
<evidence type="ECO:0000313" key="4">
    <source>
        <dbReference type="Proteomes" id="UP000484885"/>
    </source>
</evidence>
<feature type="domain" description="Amidase" evidence="2">
    <location>
        <begin position="51"/>
        <end position="497"/>
    </location>
</feature>
<evidence type="ECO:0000259" key="2">
    <source>
        <dbReference type="Pfam" id="PF01425"/>
    </source>
</evidence>
<dbReference type="Proteomes" id="UP000484885">
    <property type="component" value="Unassembled WGS sequence"/>
</dbReference>
<comment type="caution">
    <text evidence="3">The sequence shown here is derived from an EMBL/GenBank/DDBJ whole genome shotgun (WGS) entry which is preliminary data.</text>
</comment>
<dbReference type="GO" id="GO:0004040">
    <property type="term" value="F:amidase activity"/>
    <property type="evidence" value="ECO:0007669"/>
    <property type="project" value="UniProtKB-EC"/>
</dbReference>
<dbReference type="PANTHER" id="PTHR42678">
    <property type="entry name" value="AMIDASE"/>
    <property type="match status" value="1"/>
</dbReference>
<dbReference type="AlphaFoldDB" id="A0A845UVD8"/>
<dbReference type="Gene3D" id="3.90.1300.10">
    <property type="entry name" value="Amidase signature (AS) domain"/>
    <property type="match status" value="1"/>
</dbReference>
<dbReference type="EMBL" id="JAAGSC010000023">
    <property type="protein sequence ID" value="NDY94172.1"/>
    <property type="molecule type" value="Genomic_DNA"/>
</dbReference>
<dbReference type="Pfam" id="PF01425">
    <property type="entry name" value="Amidase"/>
    <property type="match status" value="1"/>
</dbReference>
<dbReference type="SUPFAM" id="SSF75304">
    <property type="entry name" value="Amidase signature (AS) enzymes"/>
    <property type="match status" value="1"/>
</dbReference>
<dbReference type="EC" id="3.5.1.4" evidence="3"/>
<dbReference type="PANTHER" id="PTHR42678:SF34">
    <property type="entry name" value="OS04G0183300 PROTEIN"/>
    <property type="match status" value="1"/>
</dbReference>
<proteinExistence type="predicted"/>
<protein>
    <submittedName>
        <fullName evidence="3">Amidase</fullName>
        <ecNumber evidence="3">3.5.1.4</ecNumber>
    </submittedName>
</protein>
<gene>
    <name evidence="3" type="ORF">G3I74_00290</name>
</gene>